<accession>A0A4Y7L875</accession>
<feature type="region of interest" description="Disordered" evidence="1">
    <location>
        <begin position="65"/>
        <end position="121"/>
    </location>
</feature>
<gene>
    <name evidence="2" type="ORF">C5167_044277</name>
</gene>
<protein>
    <submittedName>
        <fullName evidence="2">Uncharacterized protein</fullName>
    </submittedName>
</protein>
<sequence length="121" mass="13849">MSSLRKSKRKTSPQTLINQKLRKTSTQTQTVIDRKLINLIFNLSFCSICTRERMVKNNLGKEATTKKSVATPKKKISKQDRTVQSVPLQKNKLHIILKNKQSSQPSKSEIKQTTPKKKKIS</sequence>
<proteinExistence type="predicted"/>
<feature type="compositionally biased region" description="Polar residues" evidence="1">
    <location>
        <begin position="99"/>
        <end position="113"/>
    </location>
</feature>
<evidence type="ECO:0000313" key="2">
    <source>
        <dbReference type="EMBL" id="RZC81703.1"/>
    </source>
</evidence>
<reference evidence="2 3" key="1">
    <citation type="journal article" date="2018" name="Science">
        <title>The opium poppy genome and morphinan production.</title>
        <authorList>
            <person name="Guo L."/>
            <person name="Winzer T."/>
            <person name="Yang X."/>
            <person name="Li Y."/>
            <person name="Ning Z."/>
            <person name="He Z."/>
            <person name="Teodor R."/>
            <person name="Lu Y."/>
            <person name="Bowser T.A."/>
            <person name="Graham I.A."/>
            <person name="Ye K."/>
        </authorList>
    </citation>
    <scope>NUCLEOTIDE SEQUENCE [LARGE SCALE GENOMIC DNA]</scope>
    <source>
        <strain evidence="3">cv. HN1</strain>
        <tissue evidence="2">Leaves</tissue>
    </source>
</reference>
<feature type="compositionally biased region" description="Polar residues" evidence="1">
    <location>
        <begin position="12"/>
        <end position="28"/>
    </location>
</feature>
<dbReference type="AlphaFoldDB" id="A0A4Y7L875"/>
<feature type="region of interest" description="Disordered" evidence="1">
    <location>
        <begin position="1"/>
        <end position="28"/>
    </location>
</feature>
<feature type="compositionally biased region" description="Basic residues" evidence="1">
    <location>
        <begin position="1"/>
        <end position="11"/>
    </location>
</feature>
<evidence type="ECO:0000313" key="3">
    <source>
        <dbReference type="Proteomes" id="UP000316621"/>
    </source>
</evidence>
<evidence type="ECO:0000256" key="1">
    <source>
        <dbReference type="SAM" id="MobiDB-lite"/>
    </source>
</evidence>
<keyword evidence="3" id="KW-1185">Reference proteome</keyword>
<dbReference type="Proteomes" id="UP000316621">
    <property type="component" value="Chromosome 10"/>
</dbReference>
<name>A0A4Y7L875_PAPSO</name>
<dbReference type="Gramene" id="RZC81703">
    <property type="protein sequence ID" value="RZC81703"/>
    <property type="gene ID" value="C5167_044277"/>
</dbReference>
<dbReference type="EMBL" id="CM010724">
    <property type="protein sequence ID" value="RZC81703.1"/>
    <property type="molecule type" value="Genomic_DNA"/>
</dbReference>
<organism evidence="2 3">
    <name type="scientific">Papaver somniferum</name>
    <name type="common">Opium poppy</name>
    <dbReference type="NCBI Taxonomy" id="3469"/>
    <lineage>
        <taxon>Eukaryota</taxon>
        <taxon>Viridiplantae</taxon>
        <taxon>Streptophyta</taxon>
        <taxon>Embryophyta</taxon>
        <taxon>Tracheophyta</taxon>
        <taxon>Spermatophyta</taxon>
        <taxon>Magnoliopsida</taxon>
        <taxon>Ranunculales</taxon>
        <taxon>Papaveraceae</taxon>
        <taxon>Papaveroideae</taxon>
        <taxon>Papaver</taxon>
    </lineage>
</organism>